<gene>
    <name evidence="15" type="primary">trmD</name>
    <name evidence="18" type="ORF">FHS68_002346</name>
</gene>
<organism evidence="18 19">
    <name type="scientific">Dyadobacter arcticus</name>
    <dbReference type="NCBI Taxonomy" id="1078754"/>
    <lineage>
        <taxon>Bacteria</taxon>
        <taxon>Pseudomonadati</taxon>
        <taxon>Bacteroidota</taxon>
        <taxon>Cytophagia</taxon>
        <taxon>Cytophagales</taxon>
        <taxon>Spirosomataceae</taxon>
        <taxon>Dyadobacter</taxon>
    </lineage>
</organism>
<dbReference type="EMBL" id="JAASQJ010000002">
    <property type="protein sequence ID" value="NIJ53176.1"/>
    <property type="molecule type" value="Genomic_DNA"/>
</dbReference>
<feature type="domain" description="tRNA methyltransferase TRMD/TRM10-type" evidence="17">
    <location>
        <begin position="2"/>
        <end position="225"/>
    </location>
</feature>
<evidence type="ECO:0000313" key="18">
    <source>
        <dbReference type="EMBL" id="NIJ53176.1"/>
    </source>
</evidence>
<dbReference type="PANTHER" id="PTHR46417">
    <property type="entry name" value="TRNA (GUANINE-N(1)-)-METHYLTRANSFERASE"/>
    <property type="match status" value="1"/>
</dbReference>
<dbReference type="PIRSF" id="PIRSF000386">
    <property type="entry name" value="tRNA_mtase"/>
    <property type="match status" value="1"/>
</dbReference>
<evidence type="ECO:0000256" key="12">
    <source>
        <dbReference type="ARBA" id="ARBA00029736"/>
    </source>
</evidence>
<accession>A0ABX0UJI2</accession>
<evidence type="ECO:0000256" key="15">
    <source>
        <dbReference type="HAMAP-Rule" id="MF_00605"/>
    </source>
</evidence>
<dbReference type="Proteomes" id="UP001179181">
    <property type="component" value="Unassembled WGS sequence"/>
</dbReference>
<proteinExistence type="inferred from homology"/>
<evidence type="ECO:0000256" key="13">
    <source>
        <dbReference type="ARBA" id="ARBA00033392"/>
    </source>
</evidence>
<keyword evidence="9 15" id="KW-0808">Transferase</keyword>
<dbReference type="Gene3D" id="1.10.1270.20">
    <property type="entry name" value="tRNA(m1g37)methyltransferase, domain 2"/>
    <property type="match status" value="1"/>
</dbReference>
<keyword evidence="19" id="KW-1185">Reference proteome</keyword>
<comment type="caution">
    <text evidence="18">The sequence shown here is derived from an EMBL/GenBank/DDBJ whole genome shotgun (WGS) entry which is preliminary data.</text>
</comment>
<evidence type="ECO:0000313" key="19">
    <source>
        <dbReference type="Proteomes" id="UP001179181"/>
    </source>
</evidence>
<name>A0ABX0UJI2_9BACT</name>
<dbReference type="PANTHER" id="PTHR46417:SF1">
    <property type="entry name" value="TRNA (GUANINE-N(1)-)-METHYLTRANSFERASE"/>
    <property type="match status" value="1"/>
</dbReference>
<dbReference type="Pfam" id="PF01746">
    <property type="entry name" value="tRNA_m1G_MT"/>
    <property type="match status" value="1"/>
</dbReference>
<comment type="subcellular location">
    <subcellularLocation>
        <location evidence="2 15 16">Cytoplasm</location>
    </subcellularLocation>
</comment>
<dbReference type="InterPro" id="IPR029028">
    <property type="entry name" value="Alpha/beta_knot_MTases"/>
</dbReference>
<evidence type="ECO:0000256" key="16">
    <source>
        <dbReference type="RuleBase" id="RU003464"/>
    </source>
</evidence>
<dbReference type="InterPro" id="IPR002649">
    <property type="entry name" value="tRNA_m1G_MeTrfase_TrmD"/>
</dbReference>
<dbReference type="SUPFAM" id="SSF75217">
    <property type="entry name" value="alpha/beta knot"/>
    <property type="match status" value="1"/>
</dbReference>
<evidence type="ECO:0000256" key="4">
    <source>
        <dbReference type="ARBA" id="ARBA00011738"/>
    </source>
</evidence>
<dbReference type="NCBIfam" id="NF000648">
    <property type="entry name" value="PRK00026.1"/>
    <property type="match status" value="1"/>
</dbReference>
<feature type="binding site" evidence="15">
    <location>
        <position position="113"/>
    </location>
    <ligand>
        <name>S-adenosyl-L-methionine</name>
        <dbReference type="ChEBI" id="CHEBI:59789"/>
    </ligand>
</feature>
<evidence type="ECO:0000256" key="3">
    <source>
        <dbReference type="ARBA" id="ARBA00007630"/>
    </source>
</evidence>
<protein>
    <recommendedName>
        <fullName evidence="6 15">tRNA (guanine-N(1)-)-methyltransferase</fullName>
        <ecNumber evidence="5 15">2.1.1.228</ecNumber>
    </recommendedName>
    <alternativeName>
        <fullName evidence="12 15">M1G-methyltransferase</fullName>
    </alternativeName>
    <alternativeName>
        <fullName evidence="13 15">tRNA [GM37] methyltransferase</fullName>
    </alternativeName>
</protein>
<comment type="catalytic activity">
    <reaction evidence="14 15 16">
        <text>guanosine(37) in tRNA + S-adenosyl-L-methionine = N(1)-methylguanosine(37) in tRNA + S-adenosyl-L-homocysteine + H(+)</text>
        <dbReference type="Rhea" id="RHEA:36899"/>
        <dbReference type="Rhea" id="RHEA-COMP:10145"/>
        <dbReference type="Rhea" id="RHEA-COMP:10147"/>
        <dbReference type="ChEBI" id="CHEBI:15378"/>
        <dbReference type="ChEBI" id="CHEBI:57856"/>
        <dbReference type="ChEBI" id="CHEBI:59789"/>
        <dbReference type="ChEBI" id="CHEBI:73542"/>
        <dbReference type="ChEBI" id="CHEBI:74269"/>
        <dbReference type="EC" id="2.1.1.228"/>
    </reaction>
</comment>
<evidence type="ECO:0000256" key="6">
    <source>
        <dbReference type="ARBA" id="ARBA00014679"/>
    </source>
</evidence>
<dbReference type="InterPro" id="IPR029026">
    <property type="entry name" value="tRNA_m1G_MTases_N"/>
</dbReference>
<dbReference type="GO" id="GO:0032259">
    <property type="term" value="P:methylation"/>
    <property type="evidence" value="ECO:0007669"/>
    <property type="project" value="UniProtKB-KW"/>
</dbReference>
<evidence type="ECO:0000256" key="7">
    <source>
        <dbReference type="ARBA" id="ARBA00022490"/>
    </source>
</evidence>
<evidence type="ECO:0000256" key="14">
    <source>
        <dbReference type="ARBA" id="ARBA00047783"/>
    </source>
</evidence>
<keyword evidence="11 15" id="KW-0819">tRNA processing</keyword>
<reference evidence="18 19" key="1">
    <citation type="submission" date="2020-03" db="EMBL/GenBank/DDBJ databases">
        <title>Genomic Encyclopedia of Type Strains, Phase IV (KMG-IV): sequencing the most valuable type-strain genomes for metagenomic binning, comparative biology and taxonomic classification.</title>
        <authorList>
            <person name="Goeker M."/>
        </authorList>
    </citation>
    <scope>NUCLEOTIDE SEQUENCE [LARGE SCALE GENOMIC DNA]</scope>
    <source>
        <strain evidence="18 19">DSM 102865</strain>
    </source>
</reference>
<keyword evidence="10 15" id="KW-0949">S-adenosyl-L-methionine</keyword>
<evidence type="ECO:0000256" key="9">
    <source>
        <dbReference type="ARBA" id="ARBA00022679"/>
    </source>
</evidence>
<dbReference type="InterPro" id="IPR016009">
    <property type="entry name" value="tRNA_MeTrfase_TRMD/TRM10"/>
</dbReference>
<dbReference type="HAMAP" id="MF_00605">
    <property type="entry name" value="TrmD"/>
    <property type="match status" value="1"/>
</dbReference>
<dbReference type="EC" id="2.1.1.228" evidence="5 15"/>
<dbReference type="InterPro" id="IPR023148">
    <property type="entry name" value="tRNA_m1G_MeTrfase_C_sf"/>
</dbReference>
<dbReference type="GO" id="GO:0052906">
    <property type="term" value="F:tRNA (guanine(37)-N1)-methyltransferase activity"/>
    <property type="evidence" value="ECO:0007669"/>
    <property type="project" value="UniProtKB-EC"/>
</dbReference>
<sequence length="226" mass="25512">MMRIDILTCVPNLLDSFFAHSILKRAQQGGFVEILVHDIRDYATNKHRTIDDYAFGGGAGMVLQIEPIAHCIMSLQSERNYDEIIYLTPDGELMQQKMVNQLSLKGNIIMLCGHYKGVDQRVRDLFITKEISIGDYVLSGGELAAAVLSDAIIRLLPGVLNDETSALTDSFQDNLLAPPVYTRPADYEGNKVPEILMSGHEAKIEEWRYEQSLKRTRERRPDLLKS</sequence>
<keyword evidence="7 15" id="KW-0963">Cytoplasm</keyword>
<keyword evidence="8 15" id="KW-0489">Methyltransferase</keyword>
<dbReference type="NCBIfam" id="TIGR00088">
    <property type="entry name" value="trmD"/>
    <property type="match status" value="1"/>
</dbReference>
<evidence type="ECO:0000256" key="5">
    <source>
        <dbReference type="ARBA" id="ARBA00012807"/>
    </source>
</evidence>
<dbReference type="Gene3D" id="3.40.1280.10">
    <property type="match status" value="1"/>
</dbReference>
<comment type="subunit">
    <text evidence="4 15 16">Homodimer.</text>
</comment>
<evidence type="ECO:0000259" key="17">
    <source>
        <dbReference type="Pfam" id="PF01746"/>
    </source>
</evidence>
<evidence type="ECO:0000256" key="1">
    <source>
        <dbReference type="ARBA" id="ARBA00002634"/>
    </source>
</evidence>
<dbReference type="CDD" id="cd18080">
    <property type="entry name" value="TrmD-like"/>
    <property type="match status" value="1"/>
</dbReference>
<evidence type="ECO:0000256" key="8">
    <source>
        <dbReference type="ARBA" id="ARBA00022603"/>
    </source>
</evidence>
<feature type="binding site" evidence="15">
    <location>
        <begin position="133"/>
        <end position="138"/>
    </location>
    <ligand>
        <name>S-adenosyl-L-methionine</name>
        <dbReference type="ChEBI" id="CHEBI:59789"/>
    </ligand>
</feature>
<comment type="similarity">
    <text evidence="3 15 16">Belongs to the RNA methyltransferase TrmD family.</text>
</comment>
<comment type="function">
    <text evidence="1 15 16">Specifically methylates guanosine-37 in various tRNAs.</text>
</comment>
<evidence type="ECO:0000256" key="10">
    <source>
        <dbReference type="ARBA" id="ARBA00022691"/>
    </source>
</evidence>
<evidence type="ECO:0000256" key="11">
    <source>
        <dbReference type="ARBA" id="ARBA00022694"/>
    </source>
</evidence>
<evidence type="ECO:0000256" key="2">
    <source>
        <dbReference type="ARBA" id="ARBA00004496"/>
    </source>
</evidence>